<evidence type="ECO:0000256" key="1">
    <source>
        <dbReference type="SAM" id="SignalP"/>
    </source>
</evidence>
<dbReference type="Proteomes" id="UP001611383">
    <property type="component" value="Chromosome"/>
</dbReference>
<dbReference type="EMBL" id="CP043494">
    <property type="protein sequence ID" value="WNG52083.1"/>
    <property type="molecule type" value="Genomic_DNA"/>
</dbReference>
<dbReference type="RefSeq" id="WP_395812427.1">
    <property type="nucleotide sequence ID" value="NZ_CP043494.1"/>
</dbReference>
<keyword evidence="3" id="KW-1185">Reference proteome</keyword>
<proteinExistence type="predicted"/>
<evidence type="ECO:0000313" key="2">
    <source>
        <dbReference type="EMBL" id="WNG52083.1"/>
    </source>
</evidence>
<protein>
    <recommendedName>
        <fullName evidence="4">Lipoprotein</fullName>
    </recommendedName>
</protein>
<reference evidence="2 3" key="1">
    <citation type="submission" date="2019-08" db="EMBL/GenBank/DDBJ databases">
        <title>Archangium and Cystobacter genomes.</title>
        <authorList>
            <person name="Chen I.-C.K."/>
            <person name="Wielgoss S."/>
        </authorList>
    </citation>
    <scope>NUCLEOTIDE SEQUENCE [LARGE SCALE GENOMIC DNA]</scope>
    <source>
        <strain evidence="2 3">Cbm 6</strain>
    </source>
</reference>
<name>A0ABY9X9L9_9BACT</name>
<dbReference type="PROSITE" id="PS51257">
    <property type="entry name" value="PROKAR_LIPOPROTEIN"/>
    <property type="match status" value="1"/>
</dbReference>
<accession>A0ABY9X9L9</accession>
<feature type="signal peptide" evidence="1">
    <location>
        <begin position="1"/>
        <end position="23"/>
    </location>
</feature>
<evidence type="ECO:0000313" key="3">
    <source>
        <dbReference type="Proteomes" id="UP001611383"/>
    </source>
</evidence>
<keyword evidence="1" id="KW-0732">Signal</keyword>
<feature type="chain" id="PRO_5046055794" description="Lipoprotein" evidence="1">
    <location>
        <begin position="24"/>
        <end position="97"/>
    </location>
</feature>
<sequence length="97" mass="10356">MRRLFFSVSASLCLGLGTGCATAPAPVSDARPLVSPPHSSVMSIDMTRLSQELADNCREGRPFFAEPGLIILEEVTRSRMEAAVRTLAAEGFFDAPG</sequence>
<organism evidence="2 3">
    <name type="scientific">Archangium minus</name>
    <dbReference type="NCBI Taxonomy" id="83450"/>
    <lineage>
        <taxon>Bacteria</taxon>
        <taxon>Pseudomonadati</taxon>
        <taxon>Myxococcota</taxon>
        <taxon>Myxococcia</taxon>
        <taxon>Myxococcales</taxon>
        <taxon>Cystobacterineae</taxon>
        <taxon>Archangiaceae</taxon>
        <taxon>Archangium</taxon>
    </lineage>
</organism>
<gene>
    <name evidence="2" type="ORF">F0U60_54240</name>
</gene>
<evidence type="ECO:0008006" key="4">
    <source>
        <dbReference type="Google" id="ProtNLM"/>
    </source>
</evidence>